<protein>
    <recommendedName>
        <fullName evidence="3">Glutathione S-transferase</fullName>
    </recommendedName>
</protein>
<evidence type="ECO:0000313" key="1">
    <source>
        <dbReference type="EMBL" id="ABY22627.1"/>
    </source>
</evidence>
<name>A9WQM8_RENSM</name>
<sequence length="133" mass="13922">MTSILHLARLHDWTAALTNPLGYQISTRGATLNETGFIHGSTAAQLPVVAEFLYTGDPAELVVLVVDLTAVDAAGTEVKWEDGGAGELYPHIYGPITAAMVKAALPAGFDGAHFQMPDLTGLGVLNNPPQQLG</sequence>
<evidence type="ECO:0000313" key="2">
    <source>
        <dbReference type="Proteomes" id="UP000002007"/>
    </source>
</evidence>
<keyword evidence="2" id="KW-1185">Reference proteome</keyword>
<dbReference type="Gene3D" id="3.20.170.20">
    <property type="entry name" value="Protein of unknown function DUF952"/>
    <property type="match status" value="1"/>
</dbReference>
<dbReference type="Proteomes" id="UP000002007">
    <property type="component" value="Chromosome"/>
</dbReference>
<gene>
    <name evidence="1" type="ordered locus">RSal33209_0884</name>
</gene>
<evidence type="ECO:0008006" key="3">
    <source>
        <dbReference type="Google" id="ProtNLM"/>
    </source>
</evidence>
<dbReference type="InterPro" id="IPR009297">
    <property type="entry name" value="DUF952"/>
</dbReference>
<dbReference type="KEGG" id="rsa:RSal33209_0884"/>
<dbReference type="RefSeq" id="WP_012244322.1">
    <property type="nucleotide sequence ID" value="NC_010168.1"/>
</dbReference>
<proteinExistence type="predicted"/>
<dbReference type="STRING" id="288705.RSal33209_0884"/>
<organism evidence="1 2">
    <name type="scientific">Renibacterium salmoninarum (strain ATCC 33209 / DSM 20767 / JCM 11484 / NBRC 15589 / NCIMB 2235)</name>
    <dbReference type="NCBI Taxonomy" id="288705"/>
    <lineage>
        <taxon>Bacteria</taxon>
        <taxon>Bacillati</taxon>
        <taxon>Actinomycetota</taxon>
        <taxon>Actinomycetes</taxon>
        <taxon>Micrococcales</taxon>
        <taxon>Micrococcaceae</taxon>
        <taxon>Renibacterium</taxon>
    </lineage>
</organism>
<dbReference type="AlphaFoldDB" id="A9WQM8"/>
<accession>A9WQM8</accession>
<dbReference type="EMBL" id="CP000910">
    <property type="protein sequence ID" value="ABY22627.1"/>
    <property type="molecule type" value="Genomic_DNA"/>
</dbReference>
<dbReference type="eggNOG" id="COG3502">
    <property type="taxonomic scope" value="Bacteria"/>
</dbReference>
<reference evidence="2" key="1">
    <citation type="journal article" date="2008" name="J. Bacteriol.">
        <title>Genome sequence of the fish pathogen Renibacterium salmoninarum suggests reductive evolution away from an environmental Arthrobacter ancestor.</title>
        <authorList>
            <person name="Wiens G.D."/>
            <person name="Rockey D.D."/>
            <person name="Wu Z."/>
            <person name="Chang J."/>
            <person name="Levy R."/>
            <person name="Crane S."/>
            <person name="Chen D.S."/>
            <person name="Capri G.R."/>
            <person name="Burnett J.R."/>
            <person name="Sudheesh P.S."/>
            <person name="Schipma M.J."/>
            <person name="Burd H."/>
            <person name="Bhattacharyya A."/>
            <person name="Rhodes L.D."/>
            <person name="Kaul R."/>
            <person name="Strom M.S."/>
        </authorList>
    </citation>
    <scope>NUCLEOTIDE SEQUENCE [LARGE SCALE GENOMIC DNA]</scope>
    <source>
        <strain evidence="2">ATCC 33209 / DSM 20767 / JCM 11484 / NBRC 15589 / NCIMB 2235</strain>
    </source>
</reference>
<dbReference type="Pfam" id="PF06108">
    <property type="entry name" value="DUF952"/>
    <property type="match status" value="1"/>
</dbReference>
<dbReference type="SUPFAM" id="SSF56399">
    <property type="entry name" value="ADP-ribosylation"/>
    <property type="match status" value="1"/>
</dbReference>
<dbReference type="HOGENOM" id="CLU_129452_1_1_11"/>